<dbReference type="InterPro" id="IPR001398">
    <property type="entry name" value="Macrophage_inhib_fac"/>
</dbReference>
<comment type="catalytic activity">
    <reaction evidence="6">
        <text>L-dopachrome = 5,6-dihydroxyindole-2-carboxylate</text>
        <dbReference type="Rhea" id="RHEA:13041"/>
        <dbReference type="ChEBI" id="CHEBI:16875"/>
        <dbReference type="ChEBI" id="CHEBI:57509"/>
        <dbReference type="EC" id="5.3.3.12"/>
    </reaction>
</comment>
<dbReference type="PANTHER" id="PTHR11954:SF6">
    <property type="entry name" value="MACROPHAGE MIGRATION INHIBITORY FACTOR"/>
    <property type="match status" value="1"/>
</dbReference>
<dbReference type="SUPFAM" id="SSF55331">
    <property type="entry name" value="Tautomerase/MIF"/>
    <property type="match status" value="1"/>
</dbReference>
<sequence length="114" mass="12691">MPFIRTSLNITLSASQEEALKKRFGEAIACIPGKSENWLMLEFSDNCRMWFKGEQAPMAMVDVSIFGGASPEAYEALTAKLTGILAEVVQGLASDRIYIKYSEYSHWGWNGGNF</sequence>
<keyword evidence="3" id="KW-0964">Secreted</keyword>
<gene>
    <name evidence="12" type="ORF">IAB51_03860</name>
</gene>
<reference evidence="12" key="2">
    <citation type="journal article" date="2021" name="PeerJ">
        <title>Extensive microbial diversity within the chicken gut microbiome revealed by metagenomics and culture.</title>
        <authorList>
            <person name="Gilroy R."/>
            <person name="Ravi A."/>
            <person name="Getino M."/>
            <person name="Pursley I."/>
            <person name="Horton D.L."/>
            <person name="Alikhan N.F."/>
            <person name="Baker D."/>
            <person name="Gharbi K."/>
            <person name="Hall N."/>
            <person name="Watson M."/>
            <person name="Adriaenssens E.M."/>
            <person name="Foster-Nyarko E."/>
            <person name="Jarju S."/>
            <person name="Secka A."/>
            <person name="Antonio M."/>
            <person name="Oren A."/>
            <person name="Chaudhuri R.R."/>
            <person name="La Ragione R."/>
            <person name="Hildebrand F."/>
            <person name="Pallen M.J."/>
        </authorList>
    </citation>
    <scope>NUCLEOTIDE SEQUENCE</scope>
    <source>
        <strain evidence="12">CHK199-13235</strain>
    </source>
</reference>
<comment type="caution">
    <text evidence="12">The sequence shown here is derived from an EMBL/GenBank/DDBJ whole genome shotgun (WGS) entry which is preliminary data.</text>
</comment>
<dbReference type="GO" id="GO:0050178">
    <property type="term" value="F:phenylpyruvate tautomerase activity"/>
    <property type="evidence" value="ECO:0007669"/>
    <property type="project" value="UniProtKB-EC"/>
</dbReference>
<evidence type="ECO:0000256" key="11">
    <source>
        <dbReference type="ARBA" id="ARBA00042730"/>
    </source>
</evidence>
<dbReference type="AlphaFoldDB" id="A0A9D1FLG3"/>
<dbReference type="InterPro" id="IPR014347">
    <property type="entry name" value="Tautomerase/MIF_sf"/>
</dbReference>
<evidence type="ECO:0000256" key="10">
    <source>
        <dbReference type="ARBA" id="ARBA00041912"/>
    </source>
</evidence>
<evidence type="ECO:0000256" key="9">
    <source>
        <dbReference type="ARBA" id="ARBA00041631"/>
    </source>
</evidence>
<evidence type="ECO:0000256" key="3">
    <source>
        <dbReference type="ARBA" id="ARBA00022525"/>
    </source>
</evidence>
<evidence type="ECO:0000256" key="1">
    <source>
        <dbReference type="ARBA" id="ARBA00004613"/>
    </source>
</evidence>
<dbReference type="GO" id="GO:0004167">
    <property type="term" value="F:dopachrome isomerase activity"/>
    <property type="evidence" value="ECO:0007669"/>
    <property type="project" value="UniProtKB-EC"/>
</dbReference>
<accession>A0A9D1FLG3</accession>
<dbReference type="EMBL" id="DVJP01000029">
    <property type="protein sequence ID" value="HIS75928.1"/>
    <property type="molecule type" value="Genomic_DNA"/>
</dbReference>
<proteinExistence type="predicted"/>
<dbReference type="EC" id="5.3.2.1" evidence="8"/>
<evidence type="ECO:0000256" key="2">
    <source>
        <dbReference type="ARBA" id="ARBA00022514"/>
    </source>
</evidence>
<dbReference type="EC" id="5.3.3.12" evidence="7"/>
<comment type="subcellular location">
    <subcellularLocation>
        <location evidence="1">Secreted</location>
    </subcellularLocation>
</comment>
<keyword evidence="4" id="KW-0413">Isomerase</keyword>
<evidence type="ECO:0000313" key="12">
    <source>
        <dbReference type="EMBL" id="HIS75928.1"/>
    </source>
</evidence>
<evidence type="ECO:0000256" key="6">
    <source>
        <dbReference type="ARBA" id="ARBA00036823"/>
    </source>
</evidence>
<comment type="catalytic activity">
    <reaction evidence="5">
        <text>3-phenylpyruvate = enol-phenylpyruvate</text>
        <dbReference type="Rhea" id="RHEA:17097"/>
        <dbReference type="ChEBI" id="CHEBI:16815"/>
        <dbReference type="ChEBI" id="CHEBI:18005"/>
        <dbReference type="EC" id="5.3.2.1"/>
    </reaction>
</comment>
<dbReference type="GO" id="GO:0005125">
    <property type="term" value="F:cytokine activity"/>
    <property type="evidence" value="ECO:0007669"/>
    <property type="project" value="UniProtKB-KW"/>
</dbReference>
<dbReference type="GO" id="GO:0005615">
    <property type="term" value="C:extracellular space"/>
    <property type="evidence" value="ECO:0007669"/>
    <property type="project" value="UniProtKB-KW"/>
</dbReference>
<name>A0A9D1FLG3_9FIRM</name>
<reference evidence="12" key="1">
    <citation type="submission" date="2020-10" db="EMBL/GenBank/DDBJ databases">
        <authorList>
            <person name="Gilroy R."/>
        </authorList>
    </citation>
    <scope>NUCLEOTIDE SEQUENCE</scope>
    <source>
        <strain evidence="12">CHK199-13235</strain>
    </source>
</reference>
<evidence type="ECO:0000256" key="7">
    <source>
        <dbReference type="ARBA" id="ARBA00038932"/>
    </source>
</evidence>
<evidence type="ECO:0000313" key="13">
    <source>
        <dbReference type="Proteomes" id="UP000824002"/>
    </source>
</evidence>
<keyword evidence="2" id="KW-0202">Cytokine</keyword>
<protein>
    <recommendedName>
        <fullName evidence="11">L-dopachrome isomerase</fullName>
        <ecNumber evidence="8">5.3.2.1</ecNumber>
        <ecNumber evidence="7">5.3.3.12</ecNumber>
    </recommendedName>
    <alternativeName>
        <fullName evidence="9">L-dopachrome tautomerase</fullName>
    </alternativeName>
    <alternativeName>
        <fullName evidence="10">Phenylpyruvate tautomerase</fullName>
    </alternativeName>
</protein>
<dbReference type="PANTHER" id="PTHR11954">
    <property type="entry name" value="D-DOPACHROME DECARBOXYLASE"/>
    <property type="match status" value="1"/>
</dbReference>
<evidence type="ECO:0000256" key="4">
    <source>
        <dbReference type="ARBA" id="ARBA00023235"/>
    </source>
</evidence>
<organism evidence="12 13">
    <name type="scientific">Candidatus Merdivicinus excrementipullorum</name>
    <dbReference type="NCBI Taxonomy" id="2840867"/>
    <lineage>
        <taxon>Bacteria</taxon>
        <taxon>Bacillati</taxon>
        <taxon>Bacillota</taxon>
        <taxon>Clostridia</taxon>
        <taxon>Eubacteriales</taxon>
        <taxon>Oscillospiraceae</taxon>
        <taxon>Oscillospiraceae incertae sedis</taxon>
        <taxon>Candidatus Merdivicinus</taxon>
    </lineage>
</organism>
<dbReference type="Gene3D" id="3.30.429.10">
    <property type="entry name" value="Macrophage Migration Inhibitory Factor"/>
    <property type="match status" value="1"/>
</dbReference>
<dbReference type="Pfam" id="PF01187">
    <property type="entry name" value="MIF"/>
    <property type="match status" value="1"/>
</dbReference>
<dbReference type="Proteomes" id="UP000824002">
    <property type="component" value="Unassembled WGS sequence"/>
</dbReference>
<evidence type="ECO:0000256" key="8">
    <source>
        <dbReference type="ARBA" id="ARBA00039086"/>
    </source>
</evidence>
<evidence type="ECO:0000256" key="5">
    <source>
        <dbReference type="ARBA" id="ARBA00036735"/>
    </source>
</evidence>